<dbReference type="Gene3D" id="3.80.10.10">
    <property type="entry name" value="Ribonuclease Inhibitor"/>
    <property type="match status" value="1"/>
</dbReference>
<dbReference type="EMBL" id="JACEIK010012113">
    <property type="protein sequence ID" value="MCE3216038.1"/>
    <property type="molecule type" value="Genomic_DNA"/>
</dbReference>
<dbReference type="SUPFAM" id="SSF52058">
    <property type="entry name" value="L domain-like"/>
    <property type="match status" value="1"/>
</dbReference>
<comment type="caution">
    <text evidence="1">The sequence shown here is derived from an EMBL/GenBank/DDBJ whole genome shotgun (WGS) entry which is preliminary data.</text>
</comment>
<dbReference type="PANTHER" id="PTHR15140:SF42">
    <property type="entry name" value="LATE BLIGHT RESISTANCE PROTEIN R1-A-LIKE"/>
    <property type="match status" value="1"/>
</dbReference>
<evidence type="ECO:0008006" key="3">
    <source>
        <dbReference type="Google" id="ProtNLM"/>
    </source>
</evidence>
<evidence type="ECO:0000313" key="1">
    <source>
        <dbReference type="EMBL" id="MCE3216038.1"/>
    </source>
</evidence>
<dbReference type="PANTHER" id="PTHR15140">
    <property type="entry name" value="TUBULIN-SPECIFIC CHAPERONE E"/>
    <property type="match status" value="1"/>
</dbReference>
<proteinExistence type="predicted"/>
<sequence>MPKRYVVLIDDVWETSTWDKSLQVLDLELTIIDFVPQELTLLRYLAFRTAKDTLSLPTNLWNLETLIVQGLGGRVSVPDTIWEMVKLRHLHIYDQAFFTLNNGEESSESSSTMDDLQTISSVCFSCMENADKILKKTPNLWKLRCEVSKFDGSFPAFSKLKNLEMLKISTGSTLTWIDKLKFPSNLKKLTLSNFCINLNEVSALSNLEVLKLVGVTISSNTWKVNDEQFSKLKFLKLEILLFQNGMSQVMPFHGLNTWY</sequence>
<evidence type="ECO:0000313" key="2">
    <source>
        <dbReference type="Proteomes" id="UP000823775"/>
    </source>
</evidence>
<name>A0ABS8WXV9_DATST</name>
<keyword evidence="2" id="KW-1185">Reference proteome</keyword>
<protein>
    <recommendedName>
        <fullName evidence="3">NB-ARC domain-containing protein</fullName>
    </recommendedName>
</protein>
<gene>
    <name evidence="1" type="ORF">HAX54_004548</name>
</gene>
<organism evidence="1 2">
    <name type="scientific">Datura stramonium</name>
    <name type="common">Jimsonweed</name>
    <name type="synonym">Common thornapple</name>
    <dbReference type="NCBI Taxonomy" id="4076"/>
    <lineage>
        <taxon>Eukaryota</taxon>
        <taxon>Viridiplantae</taxon>
        <taxon>Streptophyta</taxon>
        <taxon>Embryophyta</taxon>
        <taxon>Tracheophyta</taxon>
        <taxon>Spermatophyta</taxon>
        <taxon>Magnoliopsida</taxon>
        <taxon>eudicotyledons</taxon>
        <taxon>Gunneridae</taxon>
        <taxon>Pentapetalae</taxon>
        <taxon>asterids</taxon>
        <taxon>lamiids</taxon>
        <taxon>Solanales</taxon>
        <taxon>Solanaceae</taxon>
        <taxon>Solanoideae</taxon>
        <taxon>Datureae</taxon>
        <taxon>Datura</taxon>
    </lineage>
</organism>
<accession>A0ABS8WXV9</accession>
<dbReference type="InterPro" id="IPR032675">
    <property type="entry name" value="LRR_dom_sf"/>
</dbReference>
<reference evidence="1 2" key="1">
    <citation type="journal article" date="2021" name="BMC Genomics">
        <title>Datura genome reveals duplications of psychoactive alkaloid biosynthetic genes and high mutation rate following tissue culture.</title>
        <authorList>
            <person name="Rajewski A."/>
            <person name="Carter-House D."/>
            <person name="Stajich J."/>
            <person name="Litt A."/>
        </authorList>
    </citation>
    <scope>NUCLEOTIDE SEQUENCE [LARGE SCALE GENOMIC DNA]</scope>
    <source>
        <strain evidence="1">AR-01</strain>
    </source>
</reference>
<dbReference type="Proteomes" id="UP000823775">
    <property type="component" value="Unassembled WGS sequence"/>
</dbReference>